<feature type="transmembrane region" description="Helical" evidence="5">
    <location>
        <begin position="18"/>
        <end position="38"/>
    </location>
</feature>
<feature type="transmembrane region" description="Helical" evidence="5">
    <location>
        <begin position="120"/>
        <end position="144"/>
    </location>
</feature>
<evidence type="ECO:0000256" key="2">
    <source>
        <dbReference type="ARBA" id="ARBA00022692"/>
    </source>
</evidence>
<dbReference type="GO" id="GO:0016020">
    <property type="term" value="C:membrane"/>
    <property type="evidence" value="ECO:0007669"/>
    <property type="project" value="UniProtKB-SubCell"/>
</dbReference>
<dbReference type="EMBL" id="JAUTXT010000018">
    <property type="protein sequence ID" value="KAK3674619.1"/>
    <property type="molecule type" value="Genomic_DNA"/>
</dbReference>
<organism evidence="6 7">
    <name type="scientific">Recurvomyces mirabilis</name>
    <dbReference type="NCBI Taxonomy" id="574656"/>
    <lineage>
        <taxon>Eukaryota</taxon>
        <taxon>Fungi</taxon>
        <taxon>Dikarya</taxon>
        <taxon>Ascomycota</taxon>
        <taxon>Pezizomycotina</taxon>
        <taxon>Dothideomycetes</taxon>
        <taxon>Dothideomycetidae</taxon>
        <taxon>Mycosphaerellales</taxon>
        <taxon>Teratosphaeriaceae</taxon>
        <taxon>Recurvomyces</taxon>
    </lineage>
</organism>
<keyword evidence="2 5" id="KW-0812">Transmembrane</keyword>
<evidence type="ECO:0000313" key="6">
    <source>
        <dbReference type="EMBL" id="KAK3674619.1"/>
    </source>
</evidence>
<keyword evidence="4 5" id="KW-0472">Membrane</keyword>
<dbReference type="AlphaFoldDB" id="A0AAE0WMZ2"/>
<evidence type="ECO:0000256" key="1">
    <source>
        <dbReference type="ARBA" id="ARBA00004141"/>
    </source>
</evidence>
<keyword evidence="3 5" id="KW-1133">Transmembrane helix</keyword>
<protein>
    <submittedName>
        <fullName evidence="6">Uncharacterized protein</fullName>
    </submittedName>
</protein>
<feature type="transmembrane region" description="Helical" evidence="5">
    <location>
        <begin position="156"/>
        <end position="179"/>
    </location>
</feature>
<dbReference type="PANTHER" id="PTHR31465">
    <property type="entry name" value="PROTEIN RTA1-RELATED"/>
    <property type="match status" value="1"/>
</dbReference>
<name>A0AAE0WMZ2_9PEZI</name>
<dbReference type="Proteomes" id="UP001274830">
    <property type="component" value="Unassembled WGS sequence"/>
</dbReference>
<dbReference type="PANTHER" id="PTHR31465:SF1">
    <property type="entry name" value="PROTEIN RTA1-RELATED"/>
    <property type="match status" value="1"/>
</dbReference>
<comment type="caution">
    <text evidence="6">The sequence shown here is derived from an EMBL/GenBank/DDBJ whole genome shotgun (WGS) entry which is preliminary data.</text>
</comment>
<sequence length="278" mass="30917">MADDKHPEFKYYEYDPSIAAACTFAVIFGLLTTWHMLLIVKHKTWYFIPLIVGGLFEFGGYVSRAVSHGQGLHQTLVPYVVQTLLLLVAPPLFAATTYMFLGHLIVGLDREAHSLIKKRWLAKTFVTSDIICFIIQLGGAGLMASSTSSTAATGSHIILAGLLLQIVIFGLFVAVAWMFQRKMIGAPNSSSDRSTPHWTVYMRVLYATSAFILARNIVRVAEFILGFHGYILLHEVFLYVFDAVPMAAFVATYAVLYPTAFSTYARAAEMKEMPSRRA</sequence>
<evidence type="ECO:0000256" key="3">
    <source>
        <dbReference type="ARBA" id="ARBA00022989"/>
    </source>
</evidence>
<comment type="subcellular location">
    <subcellularLocation>
        <location evidence="1">Membrane</location>
        <topology evidence="1">Multi-pass membrane protein</topology>
    </subcellularLocation>
</comment>
<evidence type="ECO:0000313" key="7">
    <source>
        <dbReference type="Proteomes" id="UP001274830"/>
    </source>
</evidence>
<dbReference type="InterPro" id="IPR007568">
    <property type="entry name" value="RTA1"/>
</dbReference>
<keyword evidence="7" id="KW-1185">Reference proteome</keyword>
<gene>
    <name evidence="6" type="ORF">LTR78_005341</name>
</gene>
<accession>A0AAE0WMZ2</accession>
<evidence type="ECO:0000256" key="5">
    <source>
        <dbReference type="SAM" id="Phobius"/>
    </source>
</evidence>
<feature type="transmembrane region" description="Helical" evidence="5">
    <location>
        <begin position="83"/>
        <end position="108"/>
    </location>
</feature>
<dbReference type="Pfam" id="PF04479">
    <property type="entry name" value="RTA1"/>
    <property type="match status" value="1"/>
</dbReference>
<evidence type="ECO:0000256" key="4">
    <source>
        <dbReference type="ARBA" id="ARBA00023136"/>
    </source>
</evidence>
<proteinExistence type="predicted"/>
<reference evidence="6" key="1">
    <citation type="submission" date="2023-07" db="EMBL/GenBank/DDBJ databases">
        <title>Black Yeasts Isolated from many extreme environments.</title>
        <authorList>
            <person name="Coleine C."/>
            <person name="Stajich J.E."/>
            <person name="Selbmann L."/>
        </authorList>
    </citation>
    <scope>NUCLEOTIDE SEQUENCE</scope>
    <source>
        <strain evidence="6">CCFEE 5485</strain>
    </source>
</reference>
<feature type="transmembrane region" description="Helical" evidence="5">
    <location>
        <begin position="45"/>
        <end position="63"/>
    </location>
</feature>
<feature type="transmembrane region" description="Helical" evidence="5">
    <location>
        <begin position="238"/>
        <end position="256"/>
    </location>
</feature>